<feature type="domain" description="Gem-associated protein 5 second beta-propeller" evidence="7">
    <location>
        <begin position="372"/>
        <end position="679"/>
    </location>
</feature>
<organism evidence="8 9">
    <name type="scientific">Hydra vulgaris</name>
    <name type="common">Hydra</name>
    <name type="synonym">Hydra attenuata</name>
    <dbReference type="NCBI Taxonomy" id="6087"/>
    <lineage>
        <taxon>Eukaryota</taxon>
        <taxon>Metazoa</taxon>
        <taxon>Cnidaria</taxon>
        <taxon>Hydrozoa</taxon>
        <taxon>Hydroidolina</taxon>
        <taxon>Anthoathecata</taxon>
        <taxon>Aplanulata</taxon>
        <taxon>Hydridae</taxon>
        <taxon>Hydra</taxon>
    </lineage>
</organism>
<dbReference type="InterPro" id="IPR036322">
    <property type="entry name" value="WD40_repeat_dom_sf"/>
</dbReference>
<feature type="repeat" description="WD" evidence="3">
    <location>
        <begin position="214"/>
        <end position="259"/>
    </location>
</feature>
<feature type="domain" description="Gem-associated protein 5 first beta-propeller" evidence="5">
    <location>
        <begin position="144"/>
        <end position="227"/>
    </location>
</feature>
<feature type="compositionally biased region" description="Basic residues" evidence="4">
    <location>
        <begin position="701"/>
        <end position="712"/>
    </location>
</feature>
<dbReference type="RefSeq" id="XP_065670539.1">
    <property type="nucleotide sequence ID" value="XM_065814467.1"/>
</dbReference>
<proteinExistence type="predicted"/>
<feature type="region of interest" description="Disordered" evidence="4">
    <location>
        <begin position="695"/>
        <end position="738"/>
    </location>
</feature>
<dbReference type="SUPFAM" id="SSF50978">
    <property type="entry name" value="WD40 repeat-like"/>
    <property type="match status" value="1"/>
</dbReference>
<evidence type="ECO:0000313" key="8">
    <source>
        <dbReference type="Proteomes" id="UP001652625"/>
    </source>
</evidence>
<accession>A0ABM4D895</accession>
<protein>
    <submittedName>
        <fullName evidence="9">Gem-associated protein 5 isoform X4</fullName>
    </submittedName>
</protein>
<evidence type="ECO:0000259" key="5">
    <source>
        <dbReference type="Pfam" id="PF23770"/>
    </source>
</evidence>
<feature type="repeat" description="WD" evidence="3">
    <location>
        <begin position="655"/>
        <end position="697"/>
    </location>
</feature>
<sequence length="1448" mass="164015">MTSKSDNENWRKQESSNSFQFQEVSDNFPCIIPASPNWYCSNIMTCMNGYIAFGGKWAVYLLNLRKNPPVCEEYLFGNPGYSCKVTAVVFCQFDKNISLSILPSHCAFGMEDGLVKLIICETKSMIKEHRKHQVKITAISWSPLDNNVIITGDEKGVMVIWNVEENCLNVWTPISNMISCLDMSPILHNVAAIGYGNGNVCVCDIKKLQVVQVFKSHIDEVCTLSWCPNYFKEKHCFVSGSKDFTMKVWDINTEKFLFSYTIPKNLPSKKKEESQKMKVTKYLSVLWLTENQILSSHSSGKILCWNLESSSWRALEGGHNRLVYALKNDSTTNQFVSFSIDRQLVIWSCTLMKPVHTIPTVGGFLYSLSSTPLDPHSIAFGCGDNMIRVWNTADSTQSYKCTTLWQGIKTKVLIIKYHPSKEGILAFGTEDGHVGCYNVLSKKYDIATSYHQKSVYCLVWGPNCISIDERINSLYTIGGEGTILMHKMGSFNLEAINISTLIKTENKLVSVPRRSEASWRSDYLFIAIGNEDGTIDILSTKMHCVCKVLVHKKMINTLAWHHSYSLDISSGNFLCWLASGSDDYNVCVTDVADALNNNNNELVSVIKPTRQLSNQTGRITQVLWSPHTNGVLALASFDGSVQVWNILTGEGIAYYGGHIGRVYTVMWSYSDRDVLYSGGDDFTLQRWKISEQSFKASSPAKKSKTRGKKNKNKVADLKSNKQSQINLDIPNELPNNNKPVGGEQIEDTISLSVNEFSVIDLGKGLVKDVDIKKKRMRSLLKKSSVADSKAKEAMQSDCIALAQYLKAENEKEDTGVLVCNINPGSEEHPNLGLYATRKDAYKMLQTECEGHKINNSIEQLIQLETWRNNISGLINDAAHNNSLNDVIVALSPLGGFDLWRACVIAYAEQLEKKRNFNSAALYFLAVGETQKAINVFKDNGLFKEAVALAKVRLSKNNPLVQELYLLWAQKLIEENNNENAAECFLAAGKINEAITVLAKKGDSSSLLTAIKVADIYDMKKCSAEYLYRCIDLLISEHKWDICGSLLNRITIVQVSHLRAVVSELLVDKLQTCDLVIASFNNHDQHRYYTKQEYFSSSASFLENVLVVLETCFKSIFVQNYFVSLNLTSLKHEKTINLSGKDPKEIIGIVADRVLSGILSLLEFDIENCFKVWLIAFSGLLSSGFNNSLIFLFETLFPKSRVSYIALKTKFGRALSSDYVENDCFTNFVAFKYVGYLYKAWWKRASRDLCNVGATDLFNNTLNSIADDFNYSTLENSEITFNNNDFFYLIVFLKKILLSDDHIQYYNVIQQIDLVDREIIEHDIKHNLIAYTRKNNSHDTQNVKNAGRIVKELVDDMIELVIRQSSYDDSSQNANTILPEINSNMQQRLSLVAEVESFKICVKEYAFPHPRESVFVFEWLCRFEKDQCFKILHEDILEWIFRYKITKSR</sequence>
<dbReference type="InterPro" id="IPR052640">
    <property type="entry name" value="Gemin-5"/>
</dbReference>
<evidence type="ECO:0000256" key="4">
    <source>
        <dbReference type="SAM" id="MobiDB-lite"/>
    </source>
</evidence>
<dbReference type="SUPFAM" id="SSF69322">
    <property type="entry name" value="Tricorn protease domain 2"/>
    <property type="match status" value="1"/>
</dbReference>
<dbReference type="Pfam" id="PF23775">
    <property type="entry name" value="Beta-prop_RIG_2nd"/>
    <property type="match status" value="1"/>
</dbReference>
<dbReference type="InterPro" id="IPR015943">
    <property type="entry name" value="WD40/YVTN_repeat-like_dom_sf"/>
</dbReference>
<keyword evidence="2" id="KW-0677">Repeat</keyword>
<evidence type="ECO:0000259" key="6">
    <source>
        <dbReference type="Pfam" id="PF23774"/>
    </source>
</evidence>
<dbReference type="GeneID" id="100200124"/>
<dbReference type="PROSITE" id="PS00678">
    <property type="entry name" value="WD_REPEATS_1"/>
    <property type="match status" value="1"/>
</dbReference>
<dbReference type="Pfam" id="PF23774">
    <property type="entry name" value="TPR_GEMI5"/>
    <property type="match status" value="1"/>
</dbReference>
<reference evidence="9" key="1">
    <citation type="submission" date="2025-08" db="UniProtKB">
        <authorList>
            <consortium name="RefSeq"/>
        </authorList>
    </citation>
    <scope>IDENTIFICATION</scope>
</reference>
<dbReference type="Gene3D" id="1.25.40.470">
    <property type="match status" value="1"/>
</dbReference>
<feature type="repeat" description="WD" evidence="3">
    <location>
        <begin position="612"/>
        <end position="654"/>
    </location>
</feature>
<feature type="repeat" description="WD" evidence="3">
    <location>
        <begin position="129"/>
        <end position="164"/>
    </location>
</feature>
<dbReference type="SMART" id="SM00320">
    <property type="entry name" value="WD40"/>
    <property type="match status" value="11"/>
</dbReference>
<dbReference type="InterPro" id="IPR056424">
    <property type="entry name" value="Beta-prop_GEMI5_2nd"/>
</dbReference>
<feature type="domain" description="Gem-associated protein 5 TPR" evidence="6">
    <location>
        <begin position="831"/>
        <end position="1039"/>
    </location>
</feature>
<evidence type="ECO:0000256" key="3">
    <source>
        <dbReference type="PROSITE-ProRule" id="PRU00221"/>
    </source>
</evidence>
<evidence type="ECO:0000259" key="7">
    <source>
        <dbReference type="Pfam" id="PF23775"/>
    </source>
</evidence>
<gene>
    <name evidence="9" type="primary">LOC100200124</name>
</gene>
<evidence type="ECO:0000313" key="9">
    <source>
        <dbReference type="RefSeq" id="XP_065670539.1"/>
    </source>
</evidence>
<keyword evidence="1 3" id="KW-0853">WD repeat</keyword>
<dbReference type="Gene3D" id="2.130.10.10">
    <property type="entry name" value="YVTN repeat-like/Quinoprotein amine dehydrogenase"/>
    <property type="match status" value="2"/>
</dbReference>
<dbReference type="Proteomes" id="UP001652625">
    <property type="component" value="Chromosome 12"/>
</dbReference>
<dbReference type="PANTHER" id="PTHR46362">
    <property type="entry name" value="GEM-ASSOCIATED PROTEIN 5"/>
    <property type="match status" value="1"/>
</dbReference>
<dbReference type="PROSITE" id="PS50294">
    <property type="entry name" value="WD_REPEATS_REGION"/>
    <property type="match status" value="2"/>
</dbReference>
<dbReference type="PROSITE" id="PS50082">
    <property type="entry name" value="WD_REPEATS_2"/>
    <property type="match status" value="4"/>
</dbReference>
<dbReference type="Pfam" id="PF23770">
    <property type="entry name" value="Beta-prop_RIG_1st"/>
    <property type="match status" value="1"/>
</dbReference>
<dbReference type="InterPro" id="IPR019775">
    <property type="entry name" value="WD40_repeat_CS"/>
</dbReference>
<dbReference type="InterPro" id="IPR056432">
    <property type="entry name" value="Beta-prop_GEMI5_1st"/>
</dbReference>
<evidence type="ECO:0000256" key="1">
    <source>
        <dbReference type="ARBA" id="ARBA00022574"/>
    </source>
</evidence>
<name>A0ABM4D895_HYDVU</name>
<dbReference type="PANTHER" id="PTHR46362:SF1">
    <property type="entry name" value="GEM-ASSOCIATED PROTEIN 5"/>
    <property type="match status" value="1"/>
</dbReference>
<evidence type="ECO:0000256" key="2">
    <source>
        <dbReference type="ARBA" id="ARBA00022737"/>
    </source>
</evidence>
<dbReference type="InterPro" id="IPR056421">
    <property type="entry name" value="TPR_GEMI5"/>
</dbReference>
<keyword evidence="8" id="KW-1185">Reference proteome</keyword>
<dbReference type="InterPro" id="IPR001680">
    <property type="entry name" value="WD40_rpt"/>
</dbReference>